<dbReference type="SMART" id="SM00407">
    <property type="entry name" value="IGc1"/>
    <property type="match status" value="1"/>
</dbReference>
<keyword evidence="2" id="KW-1185">Reference proteome</keyword>
<feature type="domain" description="Ig-like" evidence="1">
    <location>
        <begin position="45"/>
        <end position="132"/>
    </location>
</feature>
<protein>
    <submittedName>
        <fullName evidence="3">Ig lambda chain C region</fullName>
    </submittedName>
</protein>
<gene>
    <name evidence="3" type="primary">si:ch211-1a19.2</name>
</gene>
<sequence length="149" mass="16637">MRAETLIPGFLLLSLSGGHMDPNVISFSPGVQLFVKGIRVKTVAPKLQILLPLGLWTETTDSAILTCIITGLHSKLIHITWKINESTVTQKHTTFDIFQETDGTFTALGIFYPTPGHELKSDDVYRCEVKQGGVIYYEEVWPSRCEQSL</sequence>
<dbReference type="InterPro" id="IPR007110">
    <property type="entry name" value="Ig-like_dom"/>
</dbReference>
<evidence type="ECO:0000313" key="2">
    <source>
        <dbReference type="Proteomes" id="UP000221080"/>
    </source>
</evidence>
<dbReference type="RefSeq" id="XP_047014185.1">
    <property type="nucleotide sequence ID" value="XM_047158229.2"/>
</dbReference>
<dbReference type="InterPro" id="IPR036179">
    <property type="entry name" value="Ig-like_dom_sf"/>
</dbReference>
<dbReference type="SUPFAM" id="SSF48726">
    <property type="entry name" value="Immunoglobulin"/>
    <property type="match status" value="1"/>
</dbReference>
<dbReference type="InterPro" id="IPR013783">
    <property type="entry name" value="Ig-like_fold"/>
</dbReference>
<dbReference type="AlphaFoldDB" id="A0A979F274"/>
<dbReference type="OrthoDB" id="8837635at2759"/>
<reference evidence="2" key="1">
    <citation type="journal article" date="2016" name="Nat. Commun.">
        <title>The channel catfish genome sequence provides insights into the evolution of scale formation in teleosts.</title>
        <authorList>
            <person name="Liu Z."/>
            <person name="Liu S."/>
            <person name="Yao J."/>
            <person name="Bao L."/>
            <person name="Zhang J."/>
            <person name="Li Y."/>
            <person name="Jiang C."/>
            <person name="Sun L."/>
            <person name="Wang R."/>
            <person name="Zhang Y."/>
            <person name="Zhou T."/>
            <person name="Zeng Q."/>
            <person name="Fu Q."/>
            <person name="Gao S."/>
            <person name="Li N."/>
            <person name="Koren S."/>
            <person name="Jiang Y."/>
            <person name="Zimin A."/>
            <person name="Xu P."/>
            <person name="Phillippy A.M."/>
            <person name="Geng X."/>
            <person name="Song L."/>
            <person name="Sun F."/>
            <person name="Li C."/>
            <person name="Wang X."/>
            <person name="Chen A."/>
            <person name="Jin Y."/>
            <person name="Yuan Z."/>
            <person name="Yang Y."/>
            <person name="Tan S."/>
            <person name="Peatman E."/>
            <person name="Lu J."/>
            <person name="Qin Z."/>
            <person name="Dunham R."/>
            <person name="Li Z."/>
            <person name="Sonstegard T."/>
            <person name="Feng J."/>
            <person name="Danzmann R.G."/>
            <person name="Schroeder S."/>
            <person name="Scheffler B."/>
            <person name="Duke M.V."/>
            <person name="Ballard L."/>
            <person name="Kucuktas H."/>
            <person name="Kaltenboeck L."/>
            <person name="Liu H."/>
            <person name="Armbruster J."/>
            <person name="Xie Y."/>
            <person name="Kirby M.L."/>
            <person name="Tian Y."/>
            <person name="Flanagan M.E."/>
            <person name="Mu W."/>
            <person name="Waldbieser G.C."/>
        </authorList>
    </citation>
    <scope>NUCLEOTIDE SEQUENCE [LARGE SCALE GENOMIC DNA]</scope>
    <source>
        <strain evidence="2">SDA103</strain>
    </source>
</reference>
<dbReference type="CDD" id="cd00098">
    <property type="entry name" value="IgC1"/>
    <property type="match status" value="1"/>
</dbReference>
<proteinExistence type="predicted"/>
<accession>A0A979F274</accession>
<organism evidence="2 3">
    <name type="scientific">Ictalurus punctatus</name>
    <name type="common">Channel catfish</name>
    <name type="synonym">Silurus punctatus</name>
    <dbReference type="NCBI Taxonomy" id="7998"/>
    <lineage>
        <taxon>Eukaryota</taxon>
        <taxon>Metazoa</taxon>
        <taxon>Chordata</taxon>
        <taxon>Craniata</taxon>
        <taxon>Vertebrata</taxon>
        <taxon>Euteleostomi</taxon>
        <taxon>Actinopterygii</taxon>
        <taxon>Neopterygii</taxon>
        <taxon>Teleostei</taxon>
        <taxon>Ostariophysi</taxon>
        <taxon>Siluriformes</taxon>
        <taxon>Ictaluridae</taxon>
        <taxon>Ictalurus</taxon>
    </lineage>
</organism>
<evidence type="ECO:0000259" key="1">
    <source>
        <dbReference type="PROSITE" id="PS50835"/>
    </source>
</evidence>
<dbReference type="Proteomes" id="UP000221080">
    <property type="component" value="Chromosome 10"/>
</dbReference>
<dbReference type="KEGG" id="ipu:108270842"/>
<reference evidence="3" key="2">
    <citation type="submission" date="2025-08" db="UniProtKB">
        <authorList>
            <consortium name="RefSeq"/>
        </authorList>
    </citation>
    <scope>IDENTIFICATION</scope>
    <source>
        <tissue evidence="3">Blood</tissue>
    </source>
</reference>
<dbReference type="InterPro" id="IPR003597">
    <property type="entry name" value="Ig_C1-set"/>
</dbReference>
<dbReference type="Pfam" id="PF07654">
    <property type="entry name" value="C1-set"/>
    <property type="match status" value="1"/>
</dbReference>
<name>A0A979F274_ICTPU</name>
<dbReference type="GeneID" id="108270842"/>
<dbReference type="PROSITE" id="PS50835">
    <property type="entry name" value="IG_LIKE"/>
    <property type="match status" value="1"/>
</dbReference>
<dbReference type="OMA" id="GEKDQMN"/>
<evidence type="ECO:0000313" key="3">
    <source>
        <dbReference type="RefSeq" id="XP_047014185.1"/>
    </source>
</evidence>
<dbReference type="Gene3D" id="2.60.40.10">
    <property type="entry name" value="Immunoglobulins"/>
    <property type="match status" value="1"/>
</dbReference>